<comment type="similarity">
    <text evidence="1">Belongs to the eukaryotic ribosomal protein eL19 family.</text>
</comment>
<dbReference type="InterPro" id="IPR057259">
    <property type="entry name" value="Ribosomal_L19e"/>
</dbReference>
<name>A0ABR2W087_9FUNG</name>
<keyword evidence="3" id="KW-0687">Ribonucleoprotein</keyword>
<dbReference type="Gene3D" id="1.10.1650.10">
    <property type="match status" value="1"/>
</dbReference>
<dbReference type="SUPFAM" id="SSF48140">
    <property type="entry name" value="Ribosomal protein L19 (L19e)"/>
    <property type="match status" value="1"/>
</dbReference>
<dbReference type="SMART" id="SM01416">
    <property type="entry name" value="Ribosomal_L19e"/>
    <property type="match status" value="1"/>
</dbReference>
<accession>A0ABR2W087</accession>
<dbReference type="InterPro" id="IPR015972">
    <property type="entry name" value="Ribosomal_eL19_dom1"/>
</dbReference>
<dbReference type="InterPro" id="IPR039547">
    <property type="entry name" value="Ribosomal_eL19"/>
</dbReference>
<dbReference type="EMBL" id="JASJQH010007233">
    <property type="protein sequence ID" value="KAK9712166.1"/>
    <property type="molecule type" value="Genomic_DNA"/>
</dbReference>
<feature type="domain" description="Large ribosomal subunit protein eL19" evidence="4">
    <location>
        <begin position="42"/>
        <end position="185"/>
    </location>
</feature>
<dbReference type="CDD" id="cd01417">
    <property type="entry name" value="Ribosomal_L19e_E"/>
    <property type="match status" value="1"/>
</dbReference>
<dbReference type="InterPro" id="IPR057260">
    <property type="entry name" value="Ribosomal_L19e_C"/>
</dbReference>
<sequence>MHPVQWLSVALVPIPLPIIPRKFFRLSSIYQVTLKYSDSMVSLSSQKRLAASVFKCGERKAWFDPNEINNIANANSRQNIRKLIKDGLILKKPNVVHSQFRVRDKLAAKRKGRHTGTGNRRGTAEARMPTQVLWMRRQRVLRRLLRKYRETSKIDKHLYHSLYMKSKGNVFKNKRVMMEFIHKAKAEKLRAKLIAEQAEAHRLKAKAARGRRAERVQAKKVALLGDN</sequence>
<evidence type="ECO:0000256" key="3">
    <source>
        <dbReference type="ARBA" id="ARBA00023274"/>
    </source>
</evidence>
<dbReference type="Gene3D" id="1.10.1200.240">
    <property type="match status" value="1"/>
</dbReference>
<dbReference type="InterPro" id="IPR000196">
    <property type="entry name" value="Ribosomal_eL19_dom"/>
</dbReference>
<protein>
    <submittedName>
        <fullName evidence="5">60S ribosomal protein L19B</fullName>
    </submittedName>
</protein>
<comment type="caution">
    <text evidence="5">The sequence shown here is derived from an EMBL/GenBank/DDBJ whole genome shotgun (WGS) entry which is preliminary data.</text>
</comment>
<dbReference type="Proteomes" id="UP001479436">
    <property type="component" value="Unassembled WGS sequence"/>
</dbReference>
<dbReference type="InterPro" id="IPR035970">
    <property type="entry name" value="60S_ribosomal_eL19_sf"/>
</dbReference>
<dbReference type="InterPro" id="IPR033935">
    <property type="entry name" value="Ribosomal_eL19_euk"/>
</dbReference>
<dbReference type="GO" id="GO:0005840">
    <property type="term" value="C:ribosome"/>
    <property type="evidence" value="ECO:0007669"/>
    <property type="project" value="UniProtKB-KW"/>
</dbReference>
<evidence type="ECO:0000313" key="6">
    <source>
        <dbReference type="Proteomes" id="UP001479436"/>
    </source>
</evidence>
<dbReference type="Pfam" id="PF01280">
    <property type="entry name" value="Ribosomal_L19e"/>
    <property type="match status" value="1"/>
</dbReference>
<dbReference type="NCBIfam" id="NF006343">
    <property type="entry name" value="PRK08570.1"/>
    <property type="match status" value="1"/>
</dbReference>
<keyword evidence="6" id="KW-1185">Reference proteome</keyword>
<evidence type="ECO:0000256" key="2">
    <source>
        <dbReference type="ARBA" id="ARBA00022980"/>
    </source>
</evidence>
<evidence type="ECO:0000313" key="5">
    <source>
        <dbReference type="EMBL" id="KAK9712166.1"/>
    </source>
</evidence>
<proteinExistence type="inferred from homology"/>
<reference evidence="5 6" key="1">
    <citation type="submission" date="2023-04" db="EMBL/GenBank/DDBJ databases">
        <title>Genome of Basidiobolus ranarum AG-B5.</title>
        <authorList>
            <person name="Stajich J.E."/>
            <person name="Carter-House D."/>
            <person name="Gryganskyi A."/>
        </authorList>
    </citation>
    <scope>NUCLEOTIDE SEQUENCE [LARGE SCALE GENOMIC DNA]</scope>
    <source>
        <strain evidence="5 6">AG-B5</strain>
    </source>
</reference>
<gene>
    <name evidence="5" type="primary">RPL19B_6</name>
    <name evidence="5" type="ORF">K7432_007325</name>
</gene>
<dbReference type="Pfam" id="PF25476">
    <property type="entry name" value="Ribosomal_L19e_C"/>
    <property type="match status" value="1"/>
</dbReference>
<organism evidence="5 6">
    <name type="scientific">Basidiobolus ranarum</name>
    <dbReference type="NCBI Taxonomy" id="34480"/>
    <lineage>
        <taxon>Eukaryota</taxon>
        <taxon>Fungi</taxon>
        <taxon>Fungi incertae sedis</taxon>
        <taxon>Zoopagomycota</taxon>
        <taxon>Entomophthoromycotina</taxon>
        <taxon>Basidiobolomycetes</taxon>
        <taxon>Basidiobolales</taxon>
        <taxon>Basidiobolaceae</taxon>
        <taxon>Basidiobolus</taxon>
    </lineage>
</organism>
<evidence type="ECO:0000256" key="1">
    <source>
        <dbReference type="ARBA" id="ARBA00011082"/>
    </source>
</evidence>
<evidence type="ECO:0000259" key="4">
    <source>
        <dbReference type="SMART" id="SM01416"/>
    </source>
</evidence>
<keyword evidence="2 5" id="KW-0689">Ribosomal protein</keyword>
<dbReference type="PANTHER" id="PTHR10722">
    <property type="entry name" value="60S RIBOSOMAL PROTEIN L19"/>
    <property type="match status" value="1"/>
</dbReference>